<keyword evidence="2" id="KW-1185">Reference proteome</keyword>
<organism evidence="1 2">
    <name type="scientific">Anoxybacterium hadale</name>
    <dbReference type="NCBI Taxonomy" id="3408580"/>
    <lineage>
        <taxon>Bacteria</taxon>
        <taxon>Bacillati</taxon>
        <taxon>Bacillota</taxon>
        <taxon>Clostridia</taxon>
        <taxon>Peptostreptococcales</taxon>
        <taxon>Anaerovoracaceae</taxon>
        <taxon>Anoxybacterium</taxon>
    </lineage>
</organism>
<gene>
    <name evidence="1" type="ORF">FRZ06_19140</name>
</gene>
<evidence type="ECO:0000313" key="2">
    <source>
        <dbReference type="Proteomes" id="UP000594014"/>
    </source>
</evidence>
<reference evidence="1" key="1">
    <citation type="submission" date="2019-08" db="EMBL/GenBank/DDBJ databases">
        <title>Genome sequence of Clostridiales bacterium MT110.</title>
        <authorList>
            <person name="Cao J."/>
        </authorList>
    </citation>
    <scope>NUCLEOTIDE SEQUENCE</scope>
    <source>
        <strain evidence="1">MT110</strain>
    </source>
</reference>
<protein>
    <submittedName>
        <fullName evidence="1">Helix-turn-helix transcriptional regulator</fullName>
    </submittedName>
</protein>
<name>A0ACD1AFH6_9FIRM</name>
<proteinExistence type="predicted"/>
<sequence>MNQEEMKSAVQRMQEYIDTHLLERITLKQLSDSAGYSPWHAARIFKENTGKTPFDYMRSVRLSRAALVLRDANPRIIDVALDFVFDSHEGFTRAFSKEFGISPKRYRQSTPPIQLFLPEKVFDSYRAIQKGGMKMNEKKAEKKTKSIFVQVIERPARKVLLKRGIRATEYFGYCEEVGCDVWPLLTSVKEALYEPVGMWLPKSLIKEGTSEYVQGVELPLDYGNQIPDGYELMELPPCMMMIFQGEPYDDEDFMEAIDEVWQHIEKFDPEIYGYQWNREAAPRFQLAPMGYRGYIEAIPVAALHK</sequence>
<dbReference type="Proteomes" id="UP000594014">
    <property type="component" value="Chromosome"/>
</dbReference>
<dbReference type="EMBL" id="CP042469">
    <property type="protein sequence ID" value="QOX65317.1"/>
    <property type="molecule type" value="Genomic_DNA"/>
</dbReference>
<accession>A0ACD1AFH6</accession>
<evidence type="ECO:0000313" key="1">
    <source>
        <dbReference type="EMBL" id="QOX65317.1"/>
    </source>
</evidence>